<reference evidence="3" key="1">
    <citation type="submission" date="2016-10" db="EMBL/GenBank/DDBJ databases">
        <authorList>
            <person name="Varghese N."/>
            <person name="Submissions S."/>
        </authorList>
    </citation>
    <scope>NUCLEOTIDE SEQUENCE [LARGE SCALE GENOMIC DNA]</scope>
    <source>
        <strain evidence="3">CGMCC 1.7715</strain>
    </source>
</reference>
<name>A0A1I5M818_9SPHN</name>
<evidence type="ECO:0000313" key="3">
    <source>
        <dbReference type="Proteomes" id="UP000199331"/>
    </source>
</evidence>
<organism evidence="2 3">
    <name type="scientific">Qipengyuania nanhaisediminis</name>
    <dbReference type="NCBI Taxonomy" id="604088"/>
    <lineage>
        <taxon>Bacteria</taxon>
        <taxon>Pseudomonadati</taxon>
        <taxon>Pseudomonadota</taxon>
        <taxon>Alphaproteobacteria</taxon>
        <taxon>Sphingomonadales</taxon>
        <taxon>Erythrobacteraceae</taxon>
        <taxon>Qipengyuania</taxon>
    </lineage>
</organism>
<dbReference type="STRING" id="604088.SAMN04488060_1188"/>
<dbReference type="RefSeq" id="WP_245755793.1">
    <property type="nucleotide sequence ID" value="NZ_FOWZ01000002.1"/>
</dbReference>
<keyword evidence="3" id="KW-1185">Reference proteome</keyword>
<evidence type="ECO:0000256" key="1">
    <source>
        <dbReference type="SAM" id="SignalP"/>
    </source>
</evidence>
<dbReference type="AlphaFoldDB" id="A0A1I5M818"/>
<sequence length="215" mass="23493">MNLKAHFLPALGLTTALAACSPAPSDILVPDDQREPLMQVVQEEARNDPAENCLLLVWSEQEDPDVEFDRAHDAVNGGAISCATGTSPSQFEAAIETLREAAQSGDKARLLEQVGLPLLYIDAEGERRELTEDQIDALFDEVFDQRMVAVLRDLDLSQMTVDKDQGAYFKLGSLWLVVDDTGGKPRIVTVNRQALDEAAEAAKEQAERGQGKTLD</sequence>
<keyword evidence="1" id="KW-0732">Signal</keyword>
<dbReference type="Proteomes" id="UP000199331">
    <property type="component" value="Unassembled WGS sequence"/>
</dbReference>
<evidence type="ECO:0000313" key="2">
    <source>
        <dbReference type="EMBL" id="SFP05788.1"/>
    </source>
</evidence>
<gene>
    <name evidence="2" type="ORF">SAMN04488060_1188</name>
</gene>
<dbReference type="PROSITE" id="PS51257">
    <property type="entry name" value="PROKAR_LIPOPROTEIN"/>
    <property type="match status" value="1"/>
</dbReference>
<evidence type="ECO:0008006" key="4">
    <source>
        <dbReference type="Google" id="ProtNLM"/>
    </source>
</evidence>
<dbReference type="EMBL" id="FOWZ01000002">
    <property type="protein sequence ID" value="SFP05788.1"/>
    <property type="molecule type" value="Genomic_DNA"/>
</dbReference>
<protein>
    <recommendedName>
        <fullName evidence="4">Lipoprotein</fullName>
    </recommendedName>
</protein>
<proteinExistence type="predicted"/>
<accession>A0A1I5M818</accession>
<feature type="signal peptide" evidence="1">
    <location>
        <begin position="1"/>
        <end position="18"/>
    </location>
</feature>
<feature type="chain" id="PRO_5011590087" description="Lipoprotein" evidence="1">
    <location>
        <begin position="19"/>
        <end position="215"/>
    </location>
</feature>